<dbReference type="eggNOG" id="COG3385">
    <property type="taxonomic scope" value="Bacteria"/>
</dbReference>
<accession>K6WTJ9</accession>
<sequence length="175" mass="19303">MGVAFEVAEIEFTAFTSKAKALQIPGRLVVRRIPDFQPDGDGLFEVWRFHAFFTTSNLDTVTADTTHRGHAIIEQVHADLKGSALAHLPSGKFCANAAWLVCAVIAFNLTRAAATLGGQRLAKATTSTIRRTLICIPARIASSARRVTMHLPARWPWEHEWNLLFCSTIGRHEPA</sequence>
<gene>
    <name evidence="2" type="ORF">GORHZ_073_00070</name>
</gene>
<dbReference type="Pfam" id="PF13701">
    <property type="entry name" value="DDE_Tnp_1_4"/>
    <property type="match status" value="1"/>
</dbReference>
<dbReference type="STRING" id="1108045.GORHZ_073_00070"/>
<evidence type="ECO:0000313" key="3">
    <source>
        <dbReference type="Proteomes" id="UP000008363"/>
    </source>
</evidence>
<protein>
    <submittedName>
        <fullName evidence="2">Putative transposase</fullName>
    </submittedName>
</protein>
<comment type="caution">
    <text evidence="2">The sequence shown here is derived from an EMBL/GenBank/DDBJ whole genome shotgun (WGS) entry which is preliminary data.</text>
</comment>
<proteinExistence type="predicted"/>
<dbReference type="Proteomes" id="UP000008363">
    <property type="component" value="Unassembled WGS sequence"/>
</dbReference>
<organism evidence="2 3">
    <name type="scientific">Gordonia rhizosphera NBRC 16068</name>
    <dbReference type="NCBI Taxonomy" id="1108045"/>
    <lineage>
        <taxon>Bacteria</taxon>
        <taxon>Bacillati</taxon>
        <taxon>Actinomycetota</taxon>
        <taxon>Actinomycetes</taxon>
        <taxon>Mycobacteriales</taxon>
        <taxon>Gordoniaceae</taxon>
        <taxon>Gordonia</taxon>
    </lineage>
</organism>
<evidence type="ECO:0000259" key="1">
    <source>
        <dbReference type="Pfam" id="PF13701"/>
    </source>
</evidence>
<keyword evidence="3" id="KW-1185">Reference proteome</keyword>
<dbReference type="AlphaFoldDB" id="K6WTJ9"/>
<dbReference type="InterPro" id="IPR025668">
    <property type="entry name" value="Tnp_DDE_dom"/>
</dbReference>
<dbReference type="EMBL" id="BAHC01000073">
    <property type="protein sequence ID" value="GAB89864.1"/>
    <property type="molecule type" value="Genomic_DNA"/>
</dbReference>
<feature type="domain" description="Transposase DDE" evidence="1">
    <location>
        <begin position="67"/>
        <end position="163"/>
    </location>
</feature>
<reference evidence="2 3" key="1">
    <citation type="submission" date="2012-08" db="EMBL/GenBank/DDBJ databases">
        <title>Whole genome shotgun sequence of Gordonia rhizosphera NBRC 16068.</title>
        <authorList>
            <person name="Takarada H."/>
            <person name="Isaki S."/>
            <person name="Hosoyama A."/>
            <person name="Tsuchikane K."/>
            <person name="Katsumata H."/>
            <person name="Baba S."/>
            <person name="Ohji S."/>
            <person name="Yamazaki S."/>
            <person name="Fujita N."/>
        </authorList>
    </citation>
    <scope>NUCLEOTIDE SEQUENCE [LARGE SCALE GENOMIC DNA]</scope>
    <source>
        <strain evidence="2 3">NBRC 16068</strain>
    </source>
</reference>
<evidence type="ECO:0000313" key="2">
    <source>
        <dbReference type="EMBL" id="GAB89864.1"/>
    </source>
</evidence>
<name>K6WTJ9_9ACTN</name>